<evidence type="ECO:0000256" key="7">
    <source>
        <dbReference type="ARBA" id="ARBA00023033"/>
    </source>
</evidence>
<dbReference type="SUPFAM" id="SSF48264">
    <property type="entry name" value="Cytochrome P450"/>
    <property type="match status" value="1"/>
</dbReference>
<dbReference type="AlphaFoldDB" id="A0AAD7BMY4"/>
<dbReference type="GO" id="GO:0004497">
    <property type="term" value="F:monooxygenase activity"/>
    <property type="evidence" value="ECO:0007669"/>
    <property type="project" value="UniProtKB-KW"/>
</dbReference>
<dbReference type="EMBL" id="JARKIF010000012">
    <property type="protein sequence ID" value="KAJ7625772.1"/>
    <property type="molecule type" value="Genomic_DNA"/>
</dbReference>
<dbReference type="GO" id="GO:0005506">
    <property type="term" value="F:iron ion binding"/>
    <property type="evidence" value="ECO:0007669"/>
    <property type="project" value="InterPro"/>
</dbReference>
<evidence type="ECO:0000313" key="9">
    <source>
        <dbReference type="EMBL" id="KAJ7625772.1"/>
    </source>
</evidence>
<evidence type="ECO:0000313" key="10">
    <source>
        <dbReference type="Proteomes" id="UP001221142"/>
    </source>
</evidence>
<name>A0AAD7BMY4_9AGAR</name>
<dbReference type="GO" id="GO:0016705">
    <property type="term" value="F:oxidoreductase activity, acting on paired donors, with incorporation or reduction of molecular oxygen"/>
    <property type="evidence" value="ECO:0007669"/>
    <property type="project" value="InterPro"/>
</dbReference>
<protein>
    <submittedName>
        <fullName evidence="9">Cytochrome P450 monooxygenase pc-3</fullName>
    </submittedName>
</protein>
<dbReference type="PANTHER" id="PTHR24287:SF1">
    <property type="entry name" value="P450, PUTATIVE (EUROFUNG)-RELATED"/>
    <property type="match status" value="1"/>
</dbReference>
<keyword evidence="7 8" id="KW-0503">Monooxygenase</keyword>
<keyword evidence="3 8" id="KW-0349">Heme</keyword>
<dbReference type="GO" id="GO:0020037">
    <property type="term" value="F:heme binding"/>
    <property type="evidence" value="ECO:0007669"/>
    <property type="project" value="InterPro"/>
</dbReference>
<dbReference type="PANTHER" id="PTHR24287">
    <property type="entry name" value="P450, PUTATIVE (EUROFUNG)-RELATED"/>
    <property type="match status" value="1"/>
</dbReference>
<evidence type="ECO:0000256" key="1">
    <source>
        <dbReference type="ARBA" id="ARBA00001971"/>
    </source>
</evidence>
<comment type="caution">
    <text evidence="9">The sequence shown here is derived from an EMBL/GenBank/DDBJ whole genome shotgun (WGS) entry which is preliminary data.</text>
</comment>
<keyword evidence="4 8" id="KW-0479">Metal-binding</keyword>
<proteinExistence type="inferred from homology"/>
<dbReference type="Proteomes" id="UP001221142">
    <property type="component" value="Unassembled WGS sequence"/>
</dbReference>
<evidence type="ECO:0000256" key="2">
    <source>
        <dbReference type="ARBA" id="ARBA00010617"/>
    </source>
</evidence>
<organism evidence="9 10">
    <name type="scientific">Roridomyces roridus</name>
    <dbReference type="NCBI Taxonomy" id="1738132"/>
    <lineage>
        <taxon>Eukaryota</taxon>
        <taxon>Fungi</taxon>
        <taxon>Dikarya</taxon>
        <taxon>Basidiomycota</taxon>
        <taxon>Agaricomycotina</taxon>
        <taxon>Agaricomycetes</taxon>
        <taxon>Agaricomycetidae</taxon>
        <taxon>Agaricales</taxon>
        <taxon>Marasmiineae</taxon>
        <taxon>Mycenaceae</taxon>
        <taxon>Roridomyces</taxon>
    </lineage>
</organism>
<evidence type="ECO:0000256" key="4">
    <source>
        <dbReference type="ARBA" id="ARBA00022723"/>
    </source>
</evidence>
<dbReference type="Gene3D" id="1.10.630.10">
    <property type="entry name" value="Cytochrome P450"/>
    <property type="match status" value="2"/>
</dbReference>
<evidence type="ECO:0000256" key="3">
    <source>
        <dbReference type="ARBA" id="ARBA00022617"/>
    </source>
</evidence>
<accession>A0AAD7BMY4</accession>
<evidence type="ECO:0000256" key="8">
    <source>
        <dbReference type="RuleBase" id="RU000461"/>
    </source>
</evidence>
<keyword evidence="5 8" id="KW-0560">Oxidoreductase</keyword>
<comment type="cofactor">
    <cofactor evidence="1">
        <name>heme</name>
        <dbReference type="ChEBI" id="CHEBI:30413"/>
    </cofactor>
</comment>
<dbReference type="InterPro" id="IPR036396">
    <property type="entry name" value="Cyt_P450_sf"/>
</dbReference>
<evidence type="ECO:0000256" key="6">
    <source>
        <dbReference type="ARBA" id="ARBA00023004"/>
    </source>
</evidence>
<comment type="similarity">
    <text evidence="2 8">Belongs to the cytochrome P450 family.</text>
</comment>
<evidence type="ECO:0000256" key="5">
    <source>
        <dbReference type="ARBA" id="ARBA00023002"/>
    </source>
</evidence>
<dbReference type="InterPro" id="IPR001128">
    <property type="entry name" value="Cyt_P450"/>
</dbReference>
<keyword evidence="10" id="KW-1185">Reference proteome</keyword>
<reference evidence="9" key="1">
    <citation type="submission" date="2023-03" db="EMBL/GenBank/DDBJ databases">
        <title>Massive genome expansion in bonnet fungi (Mycena s.s.) driven by repeated elements and novel gene families across ecological guilds.</title>
        <authorList>
            <consortium name="Lawrence Berkeley National Laboratory"/>
            <person name="Harder C.B."/>
            <person name="Miyauchi S."/>
            <person name="Viragh M."/>
            <person name="Kuo A."/>
            <person name="Thoen E."/>
            <person name="Andreopoulos B."/>
            <person name="Lu D."/>
            <person name="Skrede I."/>
            <person name="Drula E."/>
            <person name="Henrissat B."/>
            <person name="Morin E."/>
            <person name="Kohler A."/>
            <person name="Barry K."/>
            <person name="LaButti K."/>
            <person name="Morin E."/>
            <person name="Salamov A."/>
            <person name="Lipzen A."/>
            <person name="Mereny Z."/>
            <person name="Hegedus B."/>
            <person name="Baldrian P."/>
            <person name="Stursova M."/>
            <person name="Weitz H."/>
            <person name="Taylor A."/>
            <person name="Grigoriev I.V."/>
            <person name="Nagy L.G."/>
            <person name="Martin F."/>
            <person name="Kauserud H."/>
        </authorList>
    </citation>
    <scope>NUCLEOTIDE SEQUENCE</scope>
    <source>
        <strain evidence="9">9284</strain>
    </source>
</reference>
<sequence length="539" mass="61250">MSLCAVFRVWSCARIVLRTGMSGERRLKAGRRDLPPLPILMAPAIAGGNGVDMDIVPYEVMLVKILSCYVCGGTGGWCIAWGGRQSIEGQHGAGRSIGKIDVLKKIRDGRKFGYPGDGIQESLTEMGPVVNFRLLWRDIIFAASPEHIKLILSTGFDNYVKGEGFQYNMRSVLGHGVFNSDGETWKYHRSMTKPFFIRDRISDFDIFDRHAEDVVSLLKQRTRDGYAVDFQDLIGRFAMDSACEFLFNTCIHSLKAPLPYAHNVLYPPPPPPSQGQTAFAIKFTDAFASAMTIISERESMGKIWPLFEMFEDKTARPMKVINEFLEPVVRAAVEKNRVDEKNEEEEASSLLDDMLKTTSDPQLIKDELLNMLLGPTRRPTYDDIKEMKYLRAVINETMRLYPSVPFNIRENIDAVLWPSPDPTQPPLYIPPHSKLSYSVFIMHRRKDLWGPDAEEFDPDRFLDERLKTYLFKNTFQFLPFNAGPRICLGQQDTFEPGSRPPAEWATAQGRKGIERIHPKLHLTMSTDGGLWIRAREAEN</sequence>
<gene>
    <name evidence="9" type="ORF">FB45DRAFT_1084319</name>
</gene>
<keyword evidence="6 8" id="KW-0408">Iron</keyword>
<dbReference type="PROSITE" id="PS00086">
    <property type="entry name" value="CYTOCHROME_P450"/>
    <property type="match status" value="1"/>
</dbReference>
<dbReference type="Pfam" id="PF00067">
    <property type="entry name" value="p450"/>
    <property type="match status" value="2"/>
</dbReference>
<dbReference type="InterPro" id="IPR047146">
    <property type="entry name" value="Cyt_P450_E_CYP52_fungi"/>
</dbReference>
<dbReference type="InterPro" id="IPR017972">
    <property type="entry name" value="Cyt_P450_CS"/>
</dbReference>